<protein>
    <submittedName>
        <fullName evidence="2">Uncharacterized protein</fullName>
    </submittedName>
</protein>
<gene>
    <name evidence="1" type="ORF">BJL90_15610</name>
    <name evidence="2" type="ORF">CLFO_20650</name>
</gene>
<keyword evidence="3" id="KW-1185">Reference proteome</keyword>
<sequence length="70" mass="8460">MPDYFWNWYIDKGYNEILEKELCFKNQSFLIGCCIEYLVEKELCFKNQSFLIGCCIEYLVEKGQKINKIE</sequence>
<dbReference type="RefSeq" id="WP_070970030.1">
    <property type="nucleotide sequence ID" value="NZ_CP017603.1"/>
</dbReference>
<dbReference type="Proteomes" id="UP000192478">
    <property type="component" value="Chromosome"/>
</dbReference>
<reference evidence="1 3" key="1">
    <citation type="submission" date="2016-10" db="EMBL/GenBank/DDBJ databases">
        <title>Complete Genome Sequence of Acetogen Clostridium formicoaceticum ATCC 27076.</title>
        <authorList>
            <person name="Bao T."/>
            <person name="Cheng C."/>
            <person name="Zhao J."/>
            <person name="Yang S.-T."/>
            <person name="Wang J."/>
            <person name="Wang M."/>
        </authorList>
    </citation>
    <scope>NUCLEOTIDE SEQUENCE [LARGE SCALE GENOMIC DNA]</scope>
    <source>
        <strain evidence="1 3">ATCC 27076</strain>
    </source>
</reference>
<evidence type="ECO:0000313" key="4">
    <source>
        <dbReference type="Proteomes" id="UP000192478"/>
    </source>
</evidence>
<proteinExistence type="predicted"/>
<dbReference type="EMBL" id="CP020559">
    <property type="protein sequence ID" value="ARE87665.1"/>
    <property type="molecule type" value="Genomic_DNA"/>
</dbReference>
<reference evidence="2 4" key="2">
    <citation type="submission" date="2017-03" db="EMBL/GenBank/DDBJ databases">
        <title>Complete sequence of Clostridium formicaceticum DSM 92.</title>
        <authorList>
            <person name="Poehlein A."/>
            <person name="Karl M."/>
            <person name="Bengelsdorf F.R."/>
            <person name="Duerre P."/>
            <person name="Daniel R."/>
        </authorList>
    </citation>
    <scope>NUCLEOTIDE SEQUENCE [LARGE SCALE GENOMIC DNA]</scope>
    <source>
        <strain evidence="2 4">DSM 92</strain>
    </source>
</reference>
<dbReference type="EMBL" id="CP017603">
    <property type="protein sequence ID" value="AOY77149.1"/>
    <property type="molecule type" value="Genomic_DNA"/>
</dbReference>
<accession>A0AAC9RNU7</accession>
<evidence type="ECO:0000313" key="3">
    <source>
        <dbReference type="Proteomes" id="UP000177894"/>
    </source>
</evidence>
<dbReference type="AlphaFoldDB" id="A0AAC9RNU7"/>
<evidence type="ECO:0000313" key="2">
    <source>
        <dbReference type="EMBL" id="ARE87665.1"/>
    </source>
</evidence>
<dbReference type="Proteomes" id="UP000177894">
    <property type="component" value="Chromosome"/>
</dbReference>
<dbReference type="KEGG" id="cfm:BJL90_15610"/>
<name>A0AAC9RNU7_9CLOT</name>
<evidence type="ECO:0000313" key="1">
    <source>
        <dbReference type="EMBL" id="AOY77149.1"/>
    </source>
</evidence>
<organism evidence="2 4">
    <name type="scientific">Clostridium formicaceticum</name>
    <dbReference type="NCBI Taxonomy" id="1497"/>
    <lineage>
        <taxon>Bacteria</taxon>
        <taxon>Bacillati</taxon>
        <taxon>Bacillota</taxon>
        <taxon>Clostridia</taxon>
        <taxon>Eubacteriales</taxon>
        <taxon>Clostridiaceae</taxon>
        <taxon>Clostridium</taxon>
    </lineage>
</organism>